<dbReference type="Proteomes" id="UP000286268">
    <property type="component" value="Chromosome"/>
</dbReference>
<dbReference type="KEGG" id="cmah:C1I91_18335"/>
<dbReference type="RefSeq" id="WP_128214169.1">
    <property type="nucleotide sequence ID" value="NZ_CP025746.1"/>
</dbReference>
<dbReference type="EMBL" id="CP025746">
    <property type="protein sequence ID" value="QAA33446.1"/>
    <property type="molecule type" value="Genomic_DNA"/>
</dbReference>
<dbReference type="OrthoDB" id="1952131at2"/>
<feature type="transmembrane region" description="Helical" evidence="1">
    <location>
        <begin position="7"/>
        <end position="26"/>
    </location>
</feature>
<keyword evidence="1" id="KW-0812">Transmembrane</keyword>
<keyword evidence="1" id="KW-0472">Membrane</keyword>
<protein>
    <recommendedName>
        <fullName evidence="4">YncE family protein</fullName>
    </recommendedName>
</protein>
<evidence type="ECO:0000313" key="3">
    <source>
        <dbReference type="Proteomes" id="UP000286268"/>
    </source>
</evidence>
<dbReference type="AlphaFoldDB" id="A0A3R5UA98"/>
<evidence type="ECO:0000256" key="1">
    <source>
        <dbReference type="SAM" id="Phobius"/>
    </source>
</evidence>
<dbReference type="InterPro" id="IPR011047">
    <property type="entry name" value="Quinoprotein_ADH-like_sf"/>
</dbReference>
<gene>
    <name evidence="2" type="ORF">C1I91_18335</name>
</gene>
<sequence>MLKSKKLICDIAVILILFFSGLYFYINYNKNRFISQSKLPYIHIGVIQSTQNQNIGYVSFYDKNLNLLEEKQLPFGDMGDQTRVPLLSNTSFYSVPLGLGNQKDLKTIIKFDLNTGKYKTIKINQPAILMYTVNKDDVYTTNTINFVGYITKCDTKTGQLQEWKKNGLVIASLKCYDDILYAWGTISENNINTPYLLIFDSKNLKLLKQIPLNQCGTQQLDSCKIGDDIYFTNNLDINGNEGSKTLSKYNTKTEKIDNIELGEIDPNQILLYKDKLYITHCNPLAANLNKITIFDPKTQDQKLVEMENALVQTIRYNNYLYSQDINKLYVYNIDNMNLIKSITINKPRPSSPQSRFYIGGFFVKQ</sequence>
<keyword evidence="3" id="KW-1185">Reference proteome</keyword>
<organism evidence="2 3">
    <name type="scientific">Clostridium manihotivorum</name>
    <dbReference type="NCBI Taxonomy" id="2320868"/>
    <lineage>
        <taxon>Bacteria</taxon>
        <taxon>Bacillati</taxon>
        <taxon>Bacillota</taxon>
        <taxon>Clostridia</taxon>
        <taxon>Eubacteriales</taxon>
        <taxon>Clostridiaceae</taxon>
        <taxon>Clostridium</taxon>
    </lineage>
</organism>
<name>A0A3R5UA98_9CLOT</name>
<reference evidence="2 3" key="1">
    <citation type="submission" date="2018-01" db="EMBL/GenBank/DDBJ databases">
        <title>Genome Sequencing and Assembly of Anaerobacter polyendosporus strain CT4.</title>
        <authorList>
            <person name="Tachaapaikoon C."/>
            <person name="Sutheeworapong S."/>
            <person name="Jenjaroenpun P."/>
            <person name="Wongsurawat T."/>
            <person name="Nookeaw I."/>
            <person name="Cheawchanlertfa P."/>
            <person name="Kosugi A."/>
            <person name="Cheevadhanarak S."/>
            <person name="Ratanakhanokchai K."/>
        </authorList>
    </citation>
    <scope>NUCLEOTIDE SEQUENCE [LARGE SCALE GENOMIC DNA]</scope>
    <source>
        <strain evidence="2 3">CT4</strain>
    </source>
</reference>
<proteinExistence type="predicted"/>
<keyword evidence="1" id="KW-1133">Transmembrane helix</keyword>
<accession>A0A3R5UA98</accession>
<evidence type="ECO:0008006" key="4">
    <source>
        <dbReference type="Google" id="ProtNLM"/>
    </source>
</evidence>
<dbReference type="SUPFAM" id="SSF50998">
    <property type="entry name" value="Quinoprotein alcohol dehydrogenase-like"/>
    <property type="match status" value="1"/>
</dbReference>
<evidence type="ECO:0000313" key="2">
    <source>
        <dbReference type="EMBL" id="QAA33446.1"/>
    </source>
</evidence>